<dbReference type="Proteomes" id="UP000228952">
    <property type="component" value="Unassembled WGS sequence"/>
</dbReference>
<gene>
    <name evidence="2" type="ORF">COX64_03455</name>
</gene>
<sequence length="249" mass="28447">MEDTTYIKSELTGKNVGILFILLGIAGMLVPSFFAWDMMQWGFGTITLSFFVAIMGLVTFLIYYRRYKNLESLFSSGEMLAHWHYSTDKYQEQAKKTFEENKSTYKGIYKTILFFFITFTALFLVFGFSSTDTESMLAFSLMMGGVLSIITVAALISPGIHYRKALKAEPEVIIGKTSMLFLGQLHTWGSTLFQMENVEVDKAKKHITFTLKYLTKIGWYTYETYTVNVPIPTDELEKAEKVVKILLNA</sequence>
<keyword evidence="1" id="KW-1133">Transmembrane helix</keyword>
<evidence type="ECO:0000313" key="3">
    <source>
        <dbReference type="Proteomes" id="UP000228952"/>
    </source>
</evidence>
<evidence type="ECO:0008006" key="4">
    <source>
        <dbReference type="Google" id="ProtNLM"/>
    </source>
</evidence>
<feature type="transmembrane region" description="Helical" evidence="1">
    <location>
        <begin position="136"/>
        <end position="157"/>
    </location>
</feature>
<evidence type="ECO:0000256" key="1">
    <source>
        <dbReference type="SAM" id="Phobius"/>
    </source>
</evidence>
<feature type="transmembrane region" description="Helical" evidence="1">
    <location>
        <begin position="16"/>
        <end position="36"/>
    </location>
</feature>
<accession>A0A2M7W1P6</accession>
<feature type="transmembrane region" description="Helical" evidence="1">
    <location>
        <begin position="112"/>
        <end position="130"/>
    </location>
</feature>
<protein>
    <recommendedName>
        <fullName evidence="4">DUF5673 domain-containing protein</fullName>
    </recommendedName>
</protein>
<dbReference type="SUPFAM" id="SSF103473">
    <property type="entry name" value="MFS general substrate transporter"/>
    <property type="match status" value="1"/>
</dbReference>
<evidence type="ECO:0000313" key="2">
    <source>
        <dbReference type="EMBL" id="PJA13414.1"/>
    </source>
</evidence>
<keyword evidence="1" id="KW-0472">Membrane</keyword>
<proteinExistence type="predicted"/>
<keyword evidence="1" id="KW-0812">Transmembrane</keyword>
<name>A0A2M7W1P6_9BACT</name>
<dbReference type="AlphaFoldDB" id="A0A2M7W1P6"/>
<comment type="caution">
    <text evidence="2">The sequence shown here is derived from an EMBL/GenBank/DDBJ whole genome shotgun (WGS) entry which is preliminary data.</text>
</comment>
<dbReference type="EMBL" id="PFQB01000087">
    <property type="protein sequence ID" value="PJA13414.1"/>
    <property type="molecule type" value="Genomic_DNA"/>
</dbReference>
<feature type="transmembrane region" description="Helical" evidence="1">
    <location>
        <begin position="42"/>
        <end position="64"/>
    </location>
</feature>
<reference evidence="3" key="1">
    <citation type="submission" date="2017-09" db="EMBL/GenBank/DDBJ databases">
        <title>Depth-based differentiation of microbial function through sediment-hosted aquifers and enrichment of novel symbionts in the deep terrestrial subsurface.</title>
        <authorList>
            <person name="Probst A.J."/>
            <person name="Ladd B."/>
            <person name="Jarett J.K."/>
            <person name="Geller-Mcgrath D.E."/>
            <person name="Sieber C.M.K."/>
            <person name="Emerson J.B."/>
            <person name="Anantharaman K."/>
            <person name="Thomas B.C."/>
            <person name="Malmstrom R."/>
            <person name="Stieglmeier M."/>
            <person name="Klingl A."/>
            <person name="Woyke T."/>
            <person name="Ryan C.M."/>
            <person name="Banfield J.F."/>
        </authorList>
    </citation>
    <scope>NUCLEOTIDE SEQUENCE [LARGE SCALE GENOMIC DNA]</scope>
</reference>
<dbReference type="InterPro" id="IPR036259">
    <property type="entry name" value="MFS_trans_sf"/>
</dbReference>
<organism evidence="2 3">
    <name type="scientific">Candidatus Dojkabacteria bacterium CG_4_10_14_0_2_um_filter_Dojkabacteria_WS6_41_15</name>
    <dbReference type="NCBI Taxonomy" id="2014249"/>
    <lineage>
        <taxon>Bacteria</taxon>
        <taxon>Candidatus Dojkabacteria</taxon>
    </lineage>
</organism>